<keyword evidence="2" id="KW-0802">TPR repeat</keyword>
<organism evidence="3">
    <name type="scientific">marine sediment metagenome</name>
    <dbReference type="NCBI Taxonomy" id="412755"/>
    <lineage>
        <taxon>unclassified sequences</taxon>
        <taxon>metagenomes</taxon>
        <taxon>ecological metagenomes</taxon>
    </lineage>
</organism>
<evidence type="ECO:0000256" key="2">
    <source>
        <dbReference type="ARBA" id="ARBA00022803"/>
    </source>
</evidence>
<keyword evidence="1" id="KW-0677">Repeat</keyword>
<protein>
    <submittedName>
        <fullName evidence="3">Uncharacterized protein</fullName>
    </submittedName>
</protein>
<accession>X1HKR1</accession>
<dbReference type="InterPro" id="IPR011990">
    <property type="entry name" value="TPR-like_helical_dom_sf"/>
</dbReference>
<evidence type="ECO:0000256" key="1">
    <source>
        <dbReference type="ARBA" id="ARBA00022737"/>
    </source>
</evidence>
<dbReference type="EMBL" id="BARU01023552">
    <property type="protein sequence ID" value="GAH54424.1"/>
    <property type="molecule type" value="Genomic_DNA"/>
</dbReference>
<dbReference type="SUPFAM" id="SSF48452">
    <property type="entry name" value="TPR-like"/>
    <property type="match status" value="1"/>
</dbReference>
<proteinExistence type="predicted"/>
<feature type="non-terminal residue" evidence="3">
    <location>
        <position position="277"/>
    </location>
</feature>
<feature type="non-terminal residue" evidence="3">
    <location>
        <position position="1"/>
    </location>
</feature>
<dbReference type="InterPro" id="IPR013105">
    <property type="entry name" value="TPR_2"/>
</dbReference>
<reference evidence="3" key="1">
    <citation type="journal article" date="2014" name="Front. Microbiol.">
        <title>High frequency of phylogenetically diverse reductive dehalogenase-homologous genes in deep subseafloor sedimentary metagenomes.</title>
        <authorList>
            <person name="Kawai M."/>
            <person name="Futagami T."/>
            <person name="Toyoda A."/>
            <person name="Takaki Y."/>
            <person name="Nishi S."/>
            <person name="Hori S."/>
            <person name="Arai W."/>
            <person name="Tsubouchi T."/>
            <person name="Morono Y."/>
            <person name="Uchiyama I."/>
            <person name="Ito T."/>
            <person name="Fujiyama A."/>
            <person name="Inagaki F."/>
            <person name="Takami H."/>
        </authorList>
    </citation>
    <scope>NUCLEOTIDE SEQUENCE</scope>
    <source>
        <strain evidence="3">Expedition CK06-06</strain>
    </source>
</reference>
<evidence type="ECO:0000313" key="3">
    <source>
        <dbReference type="EMBL" id="GAH54424.1"/>
    </source>
</evidence>
<sequence>YLRGKEYGYRSFLESDFRIAIRMYEKAVELDPTFALAHAKLSEVHAGMYWFYYDRSEERLAMAKEAVDRAFQLNPNLPEVYIALGWYHYHGYLDYDRALEQFAIARKSQPNNSNILGGIGFVQRRQGKFEQALANIKRACELDPRSGKLAEEVGETYMLLRNYPEAERYFNRAISLSPDVPLAYNYKAWIYVLWEGSTEKARAVLEEALQNIGFVEDRFIILRSVLLNVFDGDYQEALDRLSSCKLEAFDTQFFFIPKAQLYAQINGLMGNQQLEQA</sequence>
<dbReference type="Pfam" id="PF07719">
    <property type="entry name" value="TPR_2"/>
    <property type="match status" value="1"/>
</dbReference>
<dbReference type="Pfam" id="PF13432">
    <property type="entry name" value="TPR_16"/>
    <property type="match status" value="1"/>
</dbReference>
<name>X1HKR1_9ZZZZ</name>
<dbReference type="PROSITE" id="PS50005">
    <property type="entry name" value="TPR"/>
    <property type="match status" value="2"/>
</dbReference>
<dbReference type="InterPro" id="IPR019734">
    <property type="entry name" value="TPR_rpt"/>
</dbReference>
<dbReference type="PANTHER" id="PTHR12558:SF13">
    <property type="entry name" value="CELL DIVISION CYCLE PROTEIN 27 HOMOLOG"/>
    <property type="match status" value="1"/>
</dbReference>
<gene>
    <name evidence="3" type="ORF">S03H2_38202</name>
</gene>
<dbReference type="AlphaFoldDB" id="X1HKR1"/>
<dbReference type="PANTHER" id="PTHR12558">
    <property type="entry name" value="CELL DIVISION CYCLE 16,23,27"/>
    <property type="match status" value="1"/>
</dbReference>
<dbReference type="Gene3D" id="1.25.40.10">
    <property type="entry name" value="Tetratricopeptide repeat domain"/>
    <property type="match status" value="1"/>
</dbReference>
<dbReference type="SMART" id="SM00028">
    <property type="entry name" value="TPR"/>
    <property type="match status" value="4"/>
</dbReference>
<comment type="caution">
    <text evidence="3">The sequence shown here is derived from an EMBL/GenBank/DDBJ whole genome shotgun (WGS) entry which is preliminary data.</text>
</comment>